<accession>A0ABV7EAE7</accession>
<dbReference type="InterPro" id="IPR046858">
    <property type="entry name" value="ChrB_N"/>
</dbReference>
<name>A0ABV7EAE7_9SPHN</name>
<dbReference type="Proteomes" id="UP001595456">
    <property type="component" value="Unassembled WGS sequence"/>
</dbReference>
<comment type="caution">
    <text evidence="3">The sequence shown here is derived from an EMBL/GenBank/DDBJ whole genome shotgun (WGS) entry which is preliminary data.</text>
</comment>
<protein>
    <submittedName>
        <fullName evidence="3">Chromate resistance protein ChrB domain-containing protein</fullName>
    </submittedName>
</protein>
<feature type="domain" description="ChrB N-terminal" evidence="2">
    <location>
        <begin position="25"/>
        <end position="104"/>
    </location>
</feature>
<dbReference type="Pfam" id="PF09828">
    <property type="entry name" value="ChrB_C"/>
    <property type="match status" value="1"/>
</dbReference>
<feature type="domain" description="ChrB C-terminal" evidence="1">
    <location>
        <begin position="180"/>
        <end position="312"/>
    </location>
</feature>
<evidence type="ECO:0000313" key="4">
    <source>
        <dbReference type="Proteomes" id="UP001595456"/>
    </source>
</evidence>
<evidence type="ECO:0000259" key="1">
    <source>
        <dbReference type="Pfam" id="PF09828"/>
    </source>
</evidence>
<proteinExistence type="predicted"/>
<evidence type="ECO:0000259" key="2">
    <source>
        <dbReference type="Pfam" id="PF20229"/>
    </source>
</evidence>
<gene>
    <name evidence="3" type="ORF">ACFODU_11430</name>
</gene>
<dbReference type="Pfam" id="PF20229">
    <property type="entry name" value="ChrB_N"/>
    <property type="match status" value="1"/>
</dbReference>
<dbReference type="InterPro" id="IPR018634">
    <property type="entry name" value="ChrB_C"/>
</dbReference>
<evidence type="ECO:0000313" key="3">
    <source>
        <dbReference type="EMBL" id="MFC3098400.1"/>
    </source>
</evidence>
<reference evidence="4" key="1">
    <citation type="journal article" date="2019" name="Int. J. Syst. Evol. Microbiol.">
        <title>The Global Catalogue of Microorganisms (GCM) 10K type strain sequencing project: providing services to taxonomists for standard genome sequencing and annotation.</title>
        <authorList>
            <consortium name="The Broad Institute Genomics Platform"/>
            <consortium name="The Broad Institute Genome Sequencing Center for Infectious Disease"/>
            <person name="Wu L."/>
            <person name="Ma J."/>
        </authorList>
    </citation>
    <scope>NUCLEOTIDE SEQUENCE [LARGE SCALE GENOMIC DNA]</scope>
    <source>
        <strain evidence="4">KCTC 52607</strain>
    </source>
</reference>
<organism evidence="3 4">
    <name type="scientific">Alteraurantiacibacter palmitatis</name>
    <dbReference type="NCBI Taxonomy" id="2054628"/>
    <lineage>
        <taxon>Bacteria</taxon>
        <taxon>Pseudomonadati</taxon>
        <taxon>Pseudomonadota</taxon>
        <taxon>Alphaproteobacteria</taxon>
        <taxon>Sphingomonadales</taxon>
        <taxon>Erythrobacteraceae</taxon>
        <taxon>Alteraurantiacibacter</taxon>
    </lineage>
</organism>
<dbReference type="EMBL" id="JBHRST010000018">
    <property type="protein sequence ID" value="MFC3098400.1"/>
    <property type="molecule type" value="Genomic_DNA"/>
</dbReference>
<sequence>MIASTDSEHWLALLHQLPAKPPYLRVKIWRRLQAIGAVPLKNAVHVLPRREETETAFRDLLAEITASGGEAVLIDARLIEGQSDAELRTLFDAARDADYDELADAARRLLDTGPASGPDIAKLQRRLTEIVRLDFFGAHGRQVAEAALRELDEQRYAHPDVSRSDKPPELTLADLKGRTWVTRRGVHVDRIACAWLIRRFIDSKASFKFISGKSYTPEASELRFDMVDAEFTHEGDRCSFETLVLRAGLDGDAALVSIAQIIHELDIADGKFDRPEAAGLGAMLSGVCASTDDDLDRIAHGSDALDQFHAYFSSRKAER</sequence>
<dbReference type="RefSeq" id="WP_336926970.1">
    <property type="nucleotide sequence ID" value="NZ_JBANRO010000010.1"/>
</dbReference>
<keyword evidence="4" id="KW-1185">Reference proteome</keyword>